<feature type="domain" description="Protein kinase" evidence="10">
    <location>
        <begin position="8"/>
        <end position="266"/>
    </location>
</feature>
<organism evidence="11 12">
    <name type="scientific">Caldimonas mangrovi</name>
    <dbReference type="NCBI Taxonomy" id="2944811"/>
    <lineage>
        <taxon>Bacteria</taxon>
        <taxon>Pseudomonadati</taxon>
        <taxon>Pseudomonadota</taxon>
        <taxon>Betaproteobacteria</taxon>
        <taxon>Burkholderiales</taxon>
        <taxon>Sphaerotilaceae</taxon>
        <taxon>Caldimonas</taxon>
    </lineage>
</organism>
<comment type="catalytic activity">
    <reaction evidence="8">
        <text>L-seryl-[protein] + ATP = O-phospho-L-seryl-[protein] + ADP + H(+)</text>
        <dbReference type="Rhea" id="RHEA:17989"/>
        <dbReference type="Rhea" id="RHEA-COMP:9863"/>
        <dbReference type="Rhea" id="RHEA-COMP:11604"/>
        <dbReference type="ChEBI" id="CHEBI:15378"/>
        <dbReference type="ChEBI" id="CHEBI:29999"/>
        <dbReference type="ChEBI" id="CHEBI:30616"/>
        <dbReference type="ChEBI" id="CHEBI:83421"/>
        <dbReference type="ChEBI" id="CHEBI:456216"/>
        <dbReference type="EC" id="2.7.11.1"/>
    </reaction>
</comment>
<dbReference type="Proteomes" id="UP001165541">
    <property type="component" value="Unassembled WGS sequence"/>
</dbReference>
<dbReference type="InterPro" id="IPR053235">
    <property type="entry name" value="Ser_Thr_kinase"/>
</dbReference>
<evidence type="ECO:0000259" key="10">
    <source>
        <dbReference type="PROSITE" id="PS50011"/>
    </source>
</evidence>
<keyword evidence="4 9" id="KW-0547">Nucleotide-binding</keyword>
<evidence type="ECO:0000313" key="12">
    <source>
        <dbReference type="Proteomes" id="UP001165541"/>
    </source>
</evidence>
<keyword evidence="5 11" id="KW-0418">Kinase</keyword>
<dbReference type="PROSITE" id="PS00107">
    <property type="entry name" value="PROTEIN_KINASE_ATP"/>
    <property type="match status" value="1"/>
</dbReference>
<dbReference type="GO" id="GO:0004674">
    <property type="term" value="F:protein serine/threonine kinase activity"/>
    <property type="evidence" value="ECO:0007669"/>
    <property type="project" value="UniProtKB-KW"/>
</dbReference>
<keyword evidence="12" id="KW-1185">Reference proteome</keyword>
<evidence type="ECO:0000256" key="1">
    <source>
        <dbReference type="ARBA" id="ARBA00012513"/>
    </source>
</evidence>
<keyword evidence="2 11" id="KW-0723">Serine/threonine-protein kinase</keyword>
<dbReference type="InterPro" id="IPR017441">
    <property type="entry name" value="Protein_kinase_ATP_BS"/>
</dbReference>
<proteinExistence type="predicted"/>
<sequence length="344" mass="37859">MATVVPPLTLGRKLGAGAFGEVFEGQDSVHGRVAVKVMTRASGESAADWHQRKAGLLAEGQRLSAAEHRNVVRVHSISEDAAGDSIQLCMAFCAGGSLQDAYEKGPLPLDTVREIATNVTLGLDALHSRGMLHRDIKPGNLLRNASGVALLGDFGLVTDRLLHGYGSIAGYKDHIAYEVWSTWVTSAKSDIWALGMTLYRLLHGQEWYEAGQSPAATVPAGGYANKLCWLPHIPAGWRRMIRKMLNDDTSRRYQSAQQVLSALSTLETPRWTAKVDTDWVRWELAIGDRLKVVEWSWQSPRKHEWTAWSEPLGTTGRKRTLGGSSAAQARSKTLSELEDFFERA</sequence>
<accession>A0ABT0YKW2</accession>
<dbReference type="PROSITE" id="PS50011">
    <property type="entry name" value="PROTEIN_KINASE_DOM"/>
    <property type="match status" value="1"/>
</dbReference>
<evidence type="ECO:0000256" key="3">
    <source>
        <dbReference type="ARBA" id="ARBA00022679"/>
    </source>
</evidence>
<dbReference type="PANTHER" id="PTHR24361">
    <property type="entry name" value="MITOGEN-ACTIVATED KINASE KINASE KINASE"/>
    <property type="match status" value="1"/>
</dbReference>
<evidence type="ECO:0000256" key="2">
    <source>
        <dbReference type="ARBA" id="ARBA00022527"/>
    </source>
</evidence>
<dbReference type="EC" id="2.7.11.1" evidence="1"/>
<dbReference type="EMBL" id="JAMKFE010000003">
    <property type="protein sequence ID" value="MCM5679350.1"/>
    <property type="molecule type" value="Genomic_DNA"/>
</dbReference>
<feature type="binding site" evidence="9">
    <location>
        <position position="36"/>
    </location>
    <ligand>
        <name>ATP</name>
        <dbReference type="ChEBI" id="CHEBI:30616"/>
    </ligand>
</feature>
<dbReference type="InterPro" id="IPR000719">
    <property type="entry name" value="Prot_kinase_dom"/>
</dbReference>
<dbReference type="Pfam" id="PF00069">
    <property type="entry name" value="Pkinase"/>
    <property type="match status" value="1"/>
</dbReference>
<name>A0ABT0YKW2_9BURK</name>
<comment type="catalytic activity">
    <reaction evidence="7">
        <text>L-threonyl-[protein] + ATP = O-phospho-L-threonyl-[protein] + ADP + H(+)</text>
        <dbReference type="Rhea" id="RHEA:46608"/>
        <dbReference type="Rhea" id="RHEA-COMP:11060"/>
        <dbReference type="Rhea" id="RHEA-COMP:11605"/>
        <dbReference type="ChEBI" id="CHEBI:15378"/>
        <dbReference type="ChEBI" id="CHEBI:30013"/>
        <dbReference type="ChEBI" id="CHEBI:30616"/>
        <dbReference type="ChEBI" id="CHEBI:61977"/>
        <dbReference type="ChEBI" id="CHEBI:456216"/>
        <dbReference type="EC" id="2.7.11.1"/>
    </reaction>
</comment>
<evidence type="ECO:0000313" key="11">
    <source>
        <dbReference type="EMBL" id="MCM5679350.1"/>
    </source>
</evidence>
<dbReference type="RefSeq" id="WP_251777542.1">
    <property type="nucleotide sequence ID" value="NZ_JAMKFE010000003.1"/>
</dbReference>
<keyword evidence="6 9" id="KW-0067">ATP-binding</keyword>
<evidence type="ECO:0000256" key="9">
    <source>
        <dbReference type="PROSITE-ProRule" id="PRU10141"/>
    </source>
</evidence>
<gene>
    <name evidence="11" type="ORF">M8A51_07370</name>
</gene>
<dbReference type="SMART" id="SM00220">
    <property type="entry name" value="S_TKc"/>
    <property type="match status" value="1"/>
</dbReference>
<keyword evidence="3" id="KW-0808">Transferase</keyword>
<comment type="caution">
    <text evidence="11">The sequence shown here is derived from an EMBL/GenBank/DDBJ whole genome shotgun (WGS) entry which is preliminary data.</text>
</comment>
<evidence type="ECO:0000256" key="8">
    <source>
        <dbReference type="ARBA" id="ARBA00048679"/>
    </source>
</evidence>
<evidence type="ECO:0000256" key="4">
    <source>
        <dbReference type="ARBA" id="ARBA00022741"/>
    </source>
</evidence>
<dbReference type="Gene3D" id="1.10.510.10">
    <property type="entry name" value="Transferase(Phosphotransferase) domain 1"/>
    <property type="match status" value="1"/>
</dbReference>
<evidence type="ECO:0000256" key="6">
    <source>
        <dbReference type="ARBA" id="ARBA00022840"/>
    </source>
</evidence>
<dbReference type="SUPFAM" id="SSF56112">
    <property type="entry name" value="Protein kinase-like (PK-like)"/>
    <property type="match status" value="1"/>
</dbReference>
<protein>
    <recommendedName>
        <fullName evidence="1">non-specific serine/threonine protein kinase</fullName>
        <ecNumber evidence="1">2.7.11.1</ecNumber>
    </recommendedName>
</protein>
<dbReference type="CDD" id="cd14014">
    <property type="entry name" value="STKc_PknB_like"/>
    <property type="match status" value="1"/>
</dbReference>
<dbReference type="PANTHER" id="PTHR24361:SF433">
    <property type="entry name" value="PROTEIN KINASE DOMAIN-CONTAINING PROTEIN"/>
    <property type="match status" value="1"/>
</dbReference>
<reference evidence="11" key="1">
    <citation type="submission" date="2022-05" db="EMBL/GenBank/DDBJ databases">
        <title>Schlegelella sp. nov., isolated from mangrove soil.</title>
        <authorList>
            <person name="Liu Y."/>
            <person name="Ge X."/>
            <person name="Liu W."/>
        </authorList>
    </citation>
    <scope>NUCLEOTIDE SEQUENCE</scope>
    <source>
        <strain evidence="11">S2-27</strain>
    </source>
</reference>
<evidence type="ECO:0000256" key="7">
    <source>
        <dbReference type="ARBA" id="ARBA00047899"/>
    </source>
</evidence>
<evidence type="ECO:0000256" key="5">
    <source>
        <dbReference type="ARBA" id="ARBA00022777"/>
    </source>
</evidence>
<dbReference type="InterPro" id="IPR011009">
    <property type="entry name" value="Kinase-like_dom_sf"/>
</dbReference>